<feature type="coiled-coil region" evidence="3">
    <location>
        <begin position="98"/>
        <end position="175"/>
    </location>
</feature>
<keyword evidence="2 3" id="KW-0175">Coiled coil</keyword>
<evidence type="ECO:0000256" key="3">
    <source>
        <dbReference type="SAM" id="Coils"/>
    </source>
</evidence>
<evidence type="ECO:0000256" key="2">
    <source>
        <dbReference type="ARBA" id="ARBA00023054"/>
    </source>
</evidence>
<protein>
    <submittedName>
        <fullName evidence="4">Uncharacterized protein</fullName>
    </submittedName>
</protein>
<evidence type="ECO:0000256" key="1">
    <source>
        <dbReference type="ARBA" id="ARBA00007796"/>
    </source>
</evidence>
<dbReference type="GO" id="GO:0005737">
    <property type="term" value="C:cytoplasm"/>
    <property type="evidence" value="ECO:0007669"/>
    <property type="project" value="TreeGrafter"/>
</dbReference>
<comment type="similarity">
    <text evidence="1">Belongs to the SH3BP5 family.</text>
</comment>
<dbReference type="GO" id="GO:0004860">
    <property type="term" value="F:protein kinase inhibitor activity"/>
    <property type="evidence" value="ECO:0007669"/>
    <property type="project" value="TreeGrafter"/>
</dbReference>
<dbReference type="GO" id="GO:0035556">
    <property type="term" value="P:intracellular signal transduction"/>
    <property type="evidence" value="ECO:0007669"/>
    <property type="project" value="InterPro"/>
</dbReference>
<dbReference type="Pfam" id="PF05276">
    <property type="entry name" value="SH3BP5"/>
    <property type="match status" value="1"/>
</dbReference>
<name>A0A7S1ACN1_NOCSC</name>
<dbReference type="PANTHER" id="PTHR19423">
    <property type="entry name" value="SH3 DOMAIN-BINDING PROTEIN 5"/>
    <property type="match status" value="1"/>
</dbReference>
<gene>
    <name evidence="4" type="ORF">NSCI0253_LOCUS23431</name>
</gene>
<dbReference type="PANTHER" id="PTHR19423:SF1">
    <property type="entry name" value="SH3 DOMAIN-BINDING PROTEIN 5"/>
    <property type="match status" value="1"/>
</dbReference>
<reference evidence="4" key="1">
    <citation type="submission" date="2021-01" db="EMBL/GenBank/DDBJ databases">
        <authorList>
            <person name="Corre E."/>
            <person name="Pelletier E."/>
            <person name="Niang G."/>
            <person name="Scheremetjew M."/>
            <person name="Finn R."/>
            <person name="Kale V."/>
            <person name="Holt S."/>
            <person name="Cochrane G."/>
            <person name="Meng A."/>
            <person name="Brown T."/>
            <person name="Cohen L."/>
        </authorList>
    </citation>
    <scope>NUCLEOTIDE SEQUENCE</scope>
</reference>
<dbReference type="InterPro" id="IPR007940">
    <property type="entry name" value="SH3BP5"/>
</dbReference>
<dbReference type="EMBL" id="HBFQ01033294">
    <property type="protein sequence ID" value="CAD8849081.1"/>
    <property type="molecule type" value="Transcribed_RNA"/>
</dbReference>
<dbReference type="AlphaFoldDB" id="A0A7S1ACN1"/>
<proteinExistence type="inferred from homology"/>
<accession>A0A7S1ACN1</accession>
<sequence>MNQASNDINMLEGEISKAEAKVSSLLHGCSFDKLRARHGDVVDRTRPYFEAMTKLHAATKLARVKADLYYNAVNHLETSRAKLRLMEEKSASPFQDDVSLLQERVRLYKQKCDRREEEHTRALDDLRQAESKVHDVKSQASMMEVWRAAPLFQVLHRQQAKLKKAHHNLKFLTDKASESKSLYSSAISDLERISTAVHTIRQG</sequence>
<evidence type="ECO:0000313" key="4">
    <source>
        <dbReference type="EMBL" id="CAD8849081.1"/>
    </source>
</evidence>
<organism evidence="4">
    <name type="scientific">Noctiluca scintillans</name>
    <name type="common">Sea sparkle</name>
    <name type="synonym">Red tide dinoflagellate</name>
    <dbReference type="NCBI Taxonomy" id="2966"/>
    <lineage>
        <taxon>Eukaryota</taxon>
        <taxon>Sar</taxon>
        <taxon>Alveolata</taxon>
        <taxon>Dinophyceae</taxon>
        <taxon>Noctilucales</taxon>
        <taxon>Noctilucaceae</taxon>
        <taxon>Noctiluca</taxon>
    </lineage>
</organism>